<evidence type="ECO:0000313" key="48">
    <source>
        <dbReference type="Proteomes" id="UP000336166"/>
    </source>
</evidence>
<evidence type="ECO:0000313" key="66">
    <source>
        <dbReference type="Proteomes" id="UP000467347"/>
    </source>
</evidence>
<evidence type="ECO:0000256" key="2">
    <source>
        <dbReference type="PIRSR" id="PIRSR030150-1"/>
    </source>
</evidence>
<evidence type="ECO:0000313" key="12">
    <source>
        <dbReference type="EMBL" id="EAD5774820.1"/>
    </source>
</evidence>
<gene>
    <name evidence="18" type="primary">srtB</name>
    <name evidence="23" type="ORF">AB917_11440</name>
    <name evidence="5" type="ORF">ABZ57_07985</name>
    <name evidence="44" type="ORF">AJL21_07645</name>
    <name evidence="6" type="ORF">ARY78_14535</name>
    <name evidence="18" type="ORF">B1N52_09240</name>
    <name evidence="17" type="ORF">B1S26_05415</name>
    <name evidence="19" type="ORF">B5K54_10565</name>
    <name evidence="15" type="ORF">BB997_13655</name>
    <name evidence="16" type="ORF">BCZ21_07930</name>
    <name evidence="21" type="ORF">CA369_06345</name>
    <name evidence="20" type="ORF">CAV64_07900</name>
    <name evidence="24" type="ORF">CW845_01990</name>
    <name evidence="26" type="ORF">D7104_10830</name>
    <name evidence="42" type="ORF">DCK61_07345</name>
    <name evidence="22" type="ORF">DCT16_09600</name>
    <name evidence="8" type="ORF">DQ70_04190</name>
    <name evidence="7" type="ORF">DU018_11010</name>
    <name evidence="45" type="ORF">DYZ80_01997</name>
    <name evidence="25" type="ORF">E5F58_07500</name>
    <name evidence="13" type="ORF">EX365_05160</name>
    <name evidence="12" type="ORF">EXZ73_11015</name>
    <name evidence="31" type="ORF">F6436_07545</name>
    <name evidence="32" type="ORF">F6515_09885</name>
    <name evidence="27" type="ORF">FA835_12035</name>
    <name evidence="29" type="ORF">FLQ97_06385</name>
    <name evidence="28" type="ORF">FLR03_08275</name>
    <name evidence="30" type="ORF">FNX40_07520</name>
    <name evidence="35" type="ORF">FV747_07750</name>
    <name evidence="36" type="ORF">G3O21_002325</name>
    <name evidence="37" type="ORF">GHH22_02095</name>
    <name evidence="34" type="ORF">GJW51_10390</name>
    <name evidence="33" type="ORF">GQG13_09945</name>
    <name evidence="38" type="ORF">GYR60_09490</name>
    <name evidence="39" type="ORF">GYS09_13500</name>
    <name evidence="40" type="ORF">GYX23_11570</name>
    <name evidence="41" type="ORF">GYY14_13740</name>
    <name evidence="43" type="ORF">HZJ64_11625</name>
    <name evidence="9" type="ORF">KV70_09930</name>
    <name evidence="10" type="ORF">QD52_09880</name>
    <name evidence="11" type="ORF">UI29_09900</name>
    <name evidence="14" type="ORF">Y261_04985</name>
</gene>
<evidence type="ECO:0000313" key="29">
    <source>
        <dbReference type="EMBL" id="ECB9513358.1"/>
    </source>
</evidence>
<evidence type="ECO:0000313" key="26">
    <source>
        <dbReference type="EMBL" id="EAK8898186.1"/>
    </source>
</evidence>
<evidence type="ECO:0000313" key="82">
    <source>
        <dbReference type="Proteomes" id="UP000841146"/>
    </source>
</evidence>
<dbReference type="Proteomes" id="UP000467347">
    <property type="component" value="Unassembled WGS sequence"/>
</dbReference>
<dbReference type="EMBL" id="AACKDQ010000030">
    <property type="protein sequence ID" value="EAK9317838.1"/>
    <property type="molecule type" value="Genomic_DNA"/>
</dbReference>
<feature type="active site" description="Acyl-thioester intermediate" evidence="2">
    <location>
        <position position="226"/>
    </location>
</feature>
<dbReference type="EMBL" id="AALGDA010000030">
    <property type="protein sequence ID" value="ECY9783291.1"/>
    <property type="molecule type" value="Genomic_DNA"/>
</dbReference>
<evidence type="ECO:0000313" key="70">
    <source>
        <dbReference type="Proteomes" id="UP000481141"/>
    </source>
</evidence>
<dbReference type="EMBL" id="AACJYH010000008">
    <property type="protein sequence ID" value="EAK8898186.1"/>
    <property type="molecule type" value="Genomic_DNA"/>
</dbReference>
<evidence type="ECO:0000313" key="35">
    <source>
        <dbReference type="EMBL" id="EDO0985883.1"/>
    </source>
</evidence>
<dbReference type="Proteomes" id="UP000389283">
    <property type="component" value="Unassembled WGS sequence"/>
</dbReference>
<dbReference type="Proteomes" id="UP000540117">
    <property type="component" value="Unassembled WGS sequence"/>
</dbReference>
<evidence type="ECO:0000313" key="16">
    <source>
        <dbReference type="EMBL" id="EAG2087183.1"/>
    </source>
</evidence>
<dbReference type="EC" id="3.4.22.71" evidence="18 26"/>
<evidence type="ECO:0000313" key="73">
    <source>
        <dbReference type="Proteomes" id="UP000525850"/>
    </source>
</evidence>
<dbReference type="Proteomes" id="UP000467536">
    <property type="component" value="Unassembled WGS sequence"/>
</dbReference>
<reference evidence="62 72" key="7">
    <citation type="submission" date="2019-04" db="EMBL/GenBank/DDBJ databases">
        <authorList>
            <consortium name="GenomeTrakr network: Whole genome sequencing for foodborne pathogen traceback"/>
        </authorList>
    </citation>
    <scope>NUCLEOTIDE SEQUENCE [LARGE SCALE GENOMIC DNA]</scope>
    <source>
        <strain evidence="23 78">CFSAN004300</strain>
        <strain evidence="24 72">CFSAN072474</strain>
        <strain evidence="31 55">FLAG-55987</strain>
        <strain evidence="27 62">PHLUSALM00088</strain>
    </source>
</reference>
<dbReference type="InterPro" id="IPR023365">
    <property type="entry name" value="Sortase_dom-sf"/>
</dbReference>
<evidence type="ECO:0000313" key="55">
    <source>
        <dbReference type="Proteomes" id="UP000364988"/>
    </source>
</evidence>
<dbReference type="EMBL" id="AAANYR010000002">
    <property type="protein sequence ID" value="EAD5785949.1"/>
    <property type="molecule type" value="Genomic_DNA"/>
</dbReference>
<dbReference type="Proteomes" id="UP000376505">
    <property type="component" value="Unassembled WGS sequence"/>
</dbReference>
<dbReference type="Proteomes" id="UP000840197">
    <property type="component" value="Unassembled WGS sequence"/>
</dbReference>
<dbReference type="EMBL" id="AABBAW010000004">
    <property type="protein sequence ID" value="EAG2515341.1"/>
    <property type="molecule type" value="Genomic_DNA"/>
</dbReference>
<dbReference type="EMBL" id="AABCVX010000004">
    <property type="protein sequence ID" value="EAG6169636.1"/>
    <property type="molecule type" value="Genomic_DNA"/>
</dbReference>
<evidence type="ECO:0000313" key="38">
    <source>
        <dbReference type="EMBL" id="HAB8398748.1"/>
    </source>
</evidence>
<dbReference type="Gene3D" id="2.40.260.10">
    <property type="entry name" value="Sortase"/>
    <property type="match status" value="1"/>
</dbReference>
<evidence type="ECO:0000313" key="28">
    <source>
        <dbReference type="EMBL" id="ECB9473666.1"/>
    </source>
</evidence>
<dbReference type="Proteomes" id="UP000544530">
    <property type="component" value="Unassembled WGS sequence"/>
</dbReference>
<reference evidence="81 82" key="3">
    <citation type="journal article" date="2018" name="Genome Biol.">
        <title>SKESA: strategic k-mer extension for scrupulous assemblies.</title>
        <authorList>
            <person name="Souvorov A."/>
            <person name="Agarwala R."/>
            <person name="Lipman D.J."/>
        </authorList>
    </citation>
    <scope>NUCLEOTIDE SEQUENCE [LARGE SCALE GENOMIC DNA]</scope>
    <source>
        <strain evidence="37">09CEB371LM</strain>
        <strain evidence="39 83">CFIAFB20100120</strain>
        <strain evidence="38 81">CFIAFB20130012</strain>
        <strain evidence="41">CFIAFB20170037</strain>
        <strain evidence="40 82">CFIAFB20170045</strain>
    </source>
</reference>
<evidence type="ECO:0000313" key="57">
    <source>
        <dbReference type="Proteomes" id="UP000368512"/>
    </source>
</evidence>
<evidence type="ECO:0000313" key="61">
    <source>
        <dbReference type="Proteomes" id="UP000403352"/>
    </source>
</evidence>
<dbReference type="EMBL" id="AANCRK010000004">
    <property type="protein sequence ID" value="EDN7715444.1"/>
    <property type="molecule type" value="Genomic_DNA"/>
</dbReference>
<dbReference type="Proteomes" id="UP000398321">
    <property type="component" value="Unassembled WGS sequence"/>
</dbReference>
<dbReference type="Pfam" id="PF04203">
    <property type="entry name" value="Sortase"/>
    <property type="match status" value="1"/>
</dbReference>
<evidence type="ECO:0000313" key="10">
    <source>
        <dbReference type="EMBL" id="EAD1185378.1"/>
    </source>
</evidence>
<dbReference type="Proteomes" id="UP000368512">
    <property type="component" value="Unassembled WGS sequence"/>
</dbReference>
<dbReference type="KEGG" id="lmok:CQ02_11325"/>
<dbReference type="EMBL" id="AABEKY010000001">
    <property type="protein sequence ID" value="EAG9386262.1"/>
    <property type="molecule type" value="Genomic_DNA"/>
</dbReference>
<dbReference type="Proteomes" id="UP000525850">
    <property type="component" value="Unassembled WGS sequence"/>
</dbReference>
<evidence type="ECO:0000256" key="4">
    <source>
        <dbReference type="PIRSR" id="PIRSR605754-1"/>
    </source>
</evidence>
<dbReference type="Proteomes" id="UP000410967">
    <property type="component" value="Unassembled WGS sequence"/>
</dbReference>
<dbReference type="Proteomes" id="UP000272537">
    <property type="component" value="Unassembled WGS sequence"/>
</dbReference>
<dbReference type="InterPro" id="IPR009835">
    <property type="entry name" value="SrtB"/>
</dbReference>
<evidence type="ECO:0000313" key="30">
    <source>
        <dbReference type="EMBL" id="ECC1556656.1"/>
    </source>
</evidence>
<evidence type="ECO:0000313" key="53">
    <source>
        <dbReference type="Proteomes" id="UP000350032"/>
    </source>
</evidence>
<keyword evidence="1 18" id="KW-0378">Hydrolase</keyword>
<evidence type="ECO:0000313" key="49">
    <source>
        <dbReference type="Proteomes" id="UP000337746"/>
    </source>
</evidence>
<evidence type="ECO:0000313" key="32">
    <source>
        <dbReference type="EMBL" id="ECY9783291.1"/>
    </source>
</evidence>
<dbReference type="Proteomes" id="UP000364988">
    <property type="component" value="Unassembled WGS sequence"/>
</dbReference>
<dbReference type="EMBL" id="AABBZO010000005">
    <property type="protein sequence ID" value="EAG4461896.1"/>
    <property type="molecule type" value="Genomic_DNA"/>
</dbReference>
<reference evidence="42 65" key="4">
    <citation type="submission" date="2018-04" db="EMBL/GenBank/DDBJ databases">
        <title>Genome Analysis of a Prevalent Clone of Listeria monocytogenes Sequence Type 87 in China.</title>
        <authorList>
            <person name="Wang Y."/>
        </authorList>
    </citation>
    <scope>NUCLEOTIDE SEQUENCE [LARGE SCALE GENOMIC DNA]</scope>
    <source>
        <strain evidence="42 65">ICDC_LM1523</strain>
    </source>
</reference>
<evidence type="ECO:0000313" key="5">
    <source>
        <dbReference type="EMBL" id="EAC4552418.1"/>
    </source>
</evidence>
<evidence type="ECO:0000313" key="9">
    <source>
        <dbReference type="EMBL" id="EAC9040523.1"/>
    </source>
</evidence>
<dbReference type="EMBL" id="AABATR010000008">
    <property type="protein sequence ID" value="EAG1894644.1"/>
    <property type="molecule type" value="Genomic_DNA"/>
</dbReference>
<evidence type="ECO:0000313" key="68">
    <source>
        <dbReference type="Proteomes" id="UP000478682"/>
    </source>
</evidence>
<evidence type="ECO:0000313" key="75">
    <source>
        <dbReference type="Proteomes" id="UP000528151"/>
    </source>
</evidence>
<dbReference type="EMBL" id="AALEDS010000005">
    <property type="protein sequence ID" value="ECY6544177.1"/>
    <property type="molecule type" value="Genomic_DNA"/>
</dbReference>
<evidence type="ECO:0000313" key="19">
    <source>
        <dbReference type="EMBL" id="EAG2997739.1"/>
    </source>
</evidence>
<dbReference type="EMBL" id="QXLS01000004">
    <property type="protein sequence ID" value="RKA07628.1"/>
    <property type="molecule type" value="Genomic_DNA"/>
</dbReference>
<evidence type="ECO:0000313" key="11">
    <source>
        <dbReference type="EMBL" id="EAD3793076.1"/>
    </source>
</evidence>
<feature type="site" description="Transition state stabilizer" evidence="3">
    <location>
        <position position="236"/>
    </location>
</feature>
<dbReference type="GO" id="GO:0016787">
    <property type="term" value="F:hydrolase activity"/>
    <property type="evidence" value="ECO:0007669"/>
    <property type="project" value="UniProtKB-KW"/>
</dbReference>
<reference evidence="43 77" key="10">
    <citation type="submission" date="2020-06" db="EMBL/GenBank/DDBJ databases">
        <title>Two Listeria outbreaks in Switzerland in 2018 and 2020.</title>
        <authorList>
            <person name="Stevens M.J.A."/>
            <person name="Bloemberg G."/>
            <person name="Nusch-Inderbinnen M."/>
            <person name="Stephan R."/>
        </authorList>
    </citation>
    <scope>NUCLEOTIDE SEQUENCE [LARGE SCALE GENOMIC DNA]</scope>
    <source>
        <strain evidence="43 77">N18-0707</strain>
    </source>
</reference>
<dbReference type="Proteomes" id="UP000365297">
    <property type="component" value="Unassembled WGS sequence"/>
</dbReference>
<evidence type="ECO:0000313" key="62">
    <source>
        <dbReference type="Proteomes" id="UP000410967"/>
    </source>
</evidence>
<evidence type="ECO:0000313" key="64">
    <source>
        <dbReference type="Proteomes" id="UP000455569"/>
    </source>
</evidence>
<dbReference type="EMBL" id="DAAEEB010000001">
    <property type="protein sequence ID" value="HAA8051948.1"/>
    <property type="molecule type" value="Genomic_DNA"/>
</dbReference>
<dbReference type="EMBL" id="AAAJWF010000002">
    <property type="protein sequence ID" value="EAC7479878.1"/>
    <property type="molecule type" value="Genomic_DNA"/>
</dbReference>
<evidence type="ECO:0000313" key="24">
    <source>
        <dbReference type="EMBL" id="EAG9386262.1"/>
    </source>
</evidence>
<dbReference type="Proteomes" id="UP000336166">
    <property type="component" value="Unassembled WGS sequence"/>
</dbReference>
<evidence type="ECO:0000313" key="13">
    <source>
        <dbReference type="EMBL" id="EAD5785949.1"/>
    </source>
</evidence>
<dbReference type="EMBL" id="DAAIHR010000008">
    <property type="protein sequence ID" value="HAB8398748.1"/>
    <property type="molecule type" value="Genomic_DNA"/>
</dbReference>
<dbReference type="EMBL" id="AAAJKI010000029">
    <property type="protein sequence ID" value="EAC6548880.1"/>
    <property type="molecule type" value="Genomic_DNA"/>
</dbReference>
<evidence type="ECO:0000313" key="23">
    <source>
        <dbReference type="EMBL" id="EAG6991198.1"/>
    </source>
</evidence>
<dbReference type="EMBL" id="AAAIXK010000009">
    <property type="protein sequence ID" value="EAC5551646.1"/>
    <property type="molecule type" value="Genomic_DNA"/>
</dbReference>
<comment type="caution">
    <text evidence="18">The sequence shown here is derived from an EMBL/GenBank/DDBJ whole genome shotgun (WGS) entry which is preliminary data.</text>
</comment>
<evidence type="ECO:0000313" key="27">
    <source>
        <dbReference type="EMBL" id="EAK9317838.1"/>
    </source>
</evidence>
<evidence type="ECO:0000313" key="42">
    <source>
        <dbReference type="EMBL" id="KAA9450524.1"/>
    </source>
</evidence>
<evidence type="ECO:0000313" key="67">
    <source>
        <dbReference type="Proteomes" id="UP000467536"/>
    </source>
</evidence>
<dbReference type="CDD" id="cd05826">
    <property type="entry name" value="Sortase_B"/>
    <property type="match status" value="1"/>
</dbReference>
<evidence type="ECO:0000313" key="79">
    <source>
        <dbReference type="Proteomes" id="UP000549379"/>
    </source>
</evidence>
<evidence type="ECO:0000313" key="71">
    <source>
        <dbReference type="Proteomes" id="UP000489121"/>
    </source>
</evidence>
<dbReference type="Proteomes" id="UP000478704">
    <property type="component" value="Unassembled WGS sequence"/>
</dbReference>
<evidence type="ECO:0000313" key="14">
    <source>
        <dbReference type="EMBL" id="EAE2353700.1"/>
    </source>
</evidence>
<dbReference type="EMBL" id="AABAWE010000003">
    <property type="protein sequence ID" value="EAG2087183.1"/>
    <property type="molecule type" value="Genomic_DNA"/>
</dbReference>
<evidence type="ECO:0000313" key="77">
    <source>
        <dbReference type="Proteomes" id="UP000544530"/>
    </source>
</evidence>
<dbReference type="EMBL" id="JACAVN010000008">
    <property type="protein sequence ID" value="NYA02489.1"/>
    <property type="molecule type" value="Genomic_DNA"/>
</dbReference>
<evidence type="ECO:0000313" key="20">
    <source>
        <dbReference type="EMBL" id="EAG4331169.1"/>
    </source>
</evidence>
<evidence type="ECO:0000313" key="60">
    <source>
        <dbReference type="Proteomes" id="UP000398321"/>
    </source>
</evidence>
<dbReference type="Proteomes" id="UP000844415">
    <property type="component" value="Unassembled WGS sequence"/>
</dbReference>
<dbReference type="Proteomes" id="UP000548278">
    <property type="component" value="Unassembled WGS sequence"/>
</dbReference>
<dbReference type="EMBL" id="AAHZFY010000010">
    <property type="protein sequence ID" value="ECB9513358.1"/>
    <property type="molecule type" value="Genomic_DNA"/>
</dbReference>
<dbReference type="Proteomes" id="UP000489121">
    <property type="component" value="Unassembled WGS sequence"/>
</dbReference>
<name>A0A0B8R276_LISMN</name>
<evidence type="ECO:0000313" key="44">
    <source>
        <dbReference type="EMBL" id="OET50061.1"/>
    </source>
</evidence>
<reference evidence="35 67" key="8">
    <citation type="submission" date="2019-08" db="EMBL/GenBank/DDBJ databases">
        <authorList>
            <person name="Ashton P.M."/>
            <person name="Dallman T."/>
            <person name="Nair S."/>
            <person name="De Pinna E."/>
            <person name="Peters T."/>
            <person name="Grant K."/>
        </authorList>
    </citation>
    <scope>NUCLEOTIDE SEQUENCE [LARGE SCALE GENOMIC DNA]</scope>
    <source>
        <strain evidence="35 67">788324</strain>
    </source>
</reference>
<dbReference type="Proteomes" id="UP000852906">
    <property type="component" value="Unassembled WGS sequence"/>
</dbReference>
<dbReference type="EMBL" id="AAAIKW010000004">
    <property type="protein sequence ID" value="EAC4552418.1"/>
    <property type="molecule type" value="Genomic_DNA"/>
</dbReference>
<dbReference type="EMBL" id="AANEHK010000005">
    <property type="protein sequence ID" value="EDO0985883.1"/>
    <property type="molecule type" value="Genomic_DNA"/>
</dbReference>
<evidence type="ECO:0000313" key="83">
    <source>
        <dbReference type="Proteomes" id="UP000844415"/>
    </source>
</evidence>
<dbReference type="EMBL" id="AAIAJJ010000003">
    <property type="protein sequence ID" value="ECC1556656.1"/>
    <property type="molecule type" value="Genomic_DNA"/>
</dbReference>
<evidence type="ECO:0000313" key="78">
    <source>
        <dbReference type="Proteomes" id="UP000548278"/>
    </source>
</evidence>
<evidence type="ECO:0000256" key="1">
    <source>
        <dbReference type="ARBA" id="ARBA00022801"/>
    </source>
</evidence>
<dbReference type="EMBL" id="AABGUK010000002">
    <property type="protein sequence ID" value="EAH4241849.1"/>
    <property type="molecule type" value="Genomic_DNA"/>
</dbReference>
<dbReference type="EMBL" id="AANDSR010000006">
    <property type="protein sequence ID" value="EDN9837067.1"/>
    <property type="molecule type" value="Genomic_DNA"/>
</dbReference>
<evidence type="ECO:0000313" key="63">
    <source>
        <dbReference type="Proteomes" id="UP000423131"/>
    </source>
</evidence>
<dbReference type="EMBL" id="AABBHO010000031">
    <property type="protein sequence ID" value="EAG2997739.1"/>
    <property type="molecule type" value="Genomic_DNA"/>
</dbReference>
<evidence type="ECO:0000313" key="84">
    <source>
        <dbReference type="Proteomes" id="UP000852906"/>
    </source>
</evidence>
<dbReference type="Proteomes" id="UP000345329">
    <property type="component" value="Unassembled WGS sequence"/>
</dbReference>
<reference evidence="49 52" key="6">
    <citation type="submission" date="2018-06" db="EMBL/GenBank/DDBJ databases">
        <authorList>
            <consortium name="GenomeTrakr: Next Generation Sequencing Network for Food Pathogen Tracability"/>
        </authorList>
    </citation>
    <scope>NUCLEOTIDE SEQUENCE [LARGE SCALE GENOMIC DNA]</scope>
    <source>
        <strain evidence="19 79">10B02965A-1</strain>
        <strain evidence="8 57">CFSAN008042</strain>
        <strain evidence="21 75">CFSAN063727</strain>
        <strain evidence="33 64">CFSAN102901</strain>
        <strain evidence="6 56">FDA00007096</strain>
        <strain evidence="10 61">FDA00008584</strain>
        <strain evidence="17">FDA00011243</strain>
        <strain evidence="7 47">FDA00013332</strain>
        <strain evidence="13 51">FDA00013853</strain>
        <strain evidence="28 63">FDA00014336</strain>
        <strain evidence="30 59">FDA00014370</strain>
        <strain evidence="29 60">FDA00014392</strain>
        <strain evidence="36">FDA00015054</strain>
        <strain evidence="20 76">FDA1005580-S054-001</strain>
        <strain evidence="69">FDA1090798-S029-001</strain>
        <strain evidence="70">FDA956581-098-004</strain>
        <strain evidence="18 73">FDA960927-006-004</strain>
        <strain evidence="22 80">FLAG-38921</strain>
        <strain evidence="16 49">FLAG-54356</strain>
        <strain evidence="12 58">FSIS31901579</strain>
        <strain evidence="25 74">LS1344</strain>
        <strain evidence="34 66">OSF101448</strain>
        <strain evidence="11 52">VA-WGS-00405</strain>
    </source>
</reference>
<dbReference type="EMBL" id="AANPAU010000008">
    <property type="protein sequence ID" value="EDP8514887.1"/>
    <property type="molecule type" value="Genomic_DNA"/>
</dbReference>
<dbReference type="Proteomes" id="UP000522199">
    <property type="component" value="Unassembled WGS sequence"/>
</dbReference>
<dbReference type="KEGG" id="lmv:Y193_04580"/>
<evidence type="ECO:0000313" key="74">
    <source>
        <dbReference type="Proteomes" id="UP000527632"/>
    </source>
</evidence>
<evidence type="ECO:0000313" key="51">
    <source>
        <dbReference type="Proteomes" id="UP000344343"/>
    </source>
</evidence>
<sequence>MKIKSFLGKSLTLVVLVVFLFSGWKIGMELYENKHNQTILDDAKAVYTKDVATTNVNGEVRDELRDLQKLNKDMVGWLTIADTEIDYPILQSTDNDYYLHHNYKNEKARAGSIFKDYRNTNEFLDKNTIIYGHNMKDGSMFADLRKYLDKDFLAAHPTFSYESGLANYEVEIFAVYETTTDFYYIETEFPETTDFEDYLQKVKQQSMYKLNVKVSGKDRIITLSTCDTEKDYEKGRMVIQGKLVTK</sequence>
<dbReference type="Proteomes" id="UP000549379">
    <property type="component" value="Unassembled WGS sequence"/>
</dbReference>
<dbReference type="Proteomes" id="UP000460224">
    <property type="component" value="Unassembled WGS sequence"/>
</dbReference>
<dbReference type="EMBL" id="AAAREG010000003">
    <property type="protein sequence ID" value="EAE2353700.1"/>
    <property type="molecule type" value="Genomic_DNA"/>
</dbReference>
<evidence type="ECO:0000313" key="46">
    <source>
        <dbReference type="Proteomes" id="UP000272537"/>
    </source>
</evidence>
<dbReference type="EMBL" id="DAAJFY010000012">
    <property type="protein sequence ID" value="HAC0276426.1"/>
    <property type="molecule type" value="Genomic_DNA"/>
</dbReference>
<evidence type="ECO:0000313" key="25">
    <source>
        <dbReference type="EMBL" id="EAH4241849.1"/>
    </source>
</evidence>
<dbReference type="EMBL" id="AABBYJ010000004">
    <property type="protein sequence ID" value="EAG4331169.1"/>
    <property type="molecule type" value="Genomic_DNA"/>
</dbReference>
<dbReference type="EMBL" id="AABAYG010000002">
    <property type="protein sequence ID" value="EAG2244839.1"/>
    <property type="molecule type" value="Genomic_DNA"/>
</dbReference>
<evidence type="ECO:0000313" key="43">
    <source>
        <dbReference type="EMBL" id="NYA02489.1"/>
    </source>
</evidence>
<evidence type="ECO:0000313" key="17">
    <source>
        <dbReference type="EMBL" id="EAG2244839.1"/>
    </source>
</evidence>
<reference evidence="38" key="9">
    <citation type="submission" date="2020-01" db="EMBL/GenBank/DDBJ databases">
        <authorList>
            <consortium name="NCBI Pathogen Detection Project"/>
        </authorList>
    </citation>
    <scope>NUCLEOTIDE SEQUENCE</scope>
    <source>
        <strain evidence="37">09CEB371LM</strain>
        <strain evidence="39">CFIAFB20100120</strain>
        <strain evidence="38">CFIAFB20130012</strain>
        <strain evidence="41">CFIAFB20170037</strain>
        <strain evidence="40">CFIAFB20170045</strain>
    </source>
</reference>
<reference evidence="44 84" key="1">
    <citation type="submission" date="2016-09" db="EMBL/GenBank/DDBJ databases">
        <title>100K Listeria isolates.</title>
        <authorList>
            <person name="Chen P."/>
            <person name="Weimer B.C."/>
            <person name="Kong N."/>
            <person name="Huang B."/>
        </authorList>
    </citation>
    <scope>NUCLEOTIDE SEQUENCE [LARGE SCALE GENOMIC DNA]</scope>
    <source>
        <strain evidence="44 84">BCW_2383</strain>
    </source>
</reference>
<dbReference type="EMBL" id="DAAJCS010000008">
    <property type="protein sequence ID" value="HAC0013629.1"/>
    <property type="molecule type" value="Genomic_DNA"/>
</dbReference>
<dbReference type="Proteomes" id="UP000528151">
    <property type="component" value="Unassembled WGS sequence"/>
</dbReference>
<evidence type="ECO:0000313" key="34">
    <source>
        <dbReference type="EMBL" id="EDN9837067.1"/>
    </source>
</evidence>
<dbReference type="Proteomes" id="UP000527632">
    <property type="component" value="Unassembled WGS sequence"/>
</dbReference>
<dbReference type="InterPro" id="IPR005754">
    <property type="entry name" value="Sortase"/>
</dbReference>
<dbReference type="Proteomes" id="UP000344343">
    <property type="component" value="Unassembled WGS sequence"/>
</dbReference>
<reference evidence="48 50" key="5">
    <citation type="submission" date="2018-06" db="EMBL/GenBank/DDBJ databases">
        <authorList>
            <consortium name="PulseNet: The National Subtyping Network for Foodborne Disease Surveillance"/>
            <person name="Tarr C.L."/>
            <person name="Trees E."/>
            <person name="Katz L.S."/>
            <person name="Carleton-Romer H.A."/>
            <person name="Stroika S."/>
            <person name="Kucerova Z."/>
            <person name="Roache K.F."/>
            <person name="Sabol A.L."/>
            <person name="Besser J."/>
            <person name="Gerner-Smidt P."/>
        </authorList>
    </citation>
    <scope>NUCLEOTIDE SEQUENCE [LARGE SCALE GENOMIC DNA]</scope>
    <source>
        <strain evidence="5 50">2015L-6227</strain>
        <strain evidence="14 48">PNUSAL000134</strain>
        <strain evidence="9 54">PNUSAL000910</strain>
        <strain evidence="15 68">PNUSAL002298</strain>
        <strain evidence="26 53">PNUSAL004402</strain>
        <strain evidence="32 71">PNUSAL005692</strain>
    </source>
</reference>
<dbReference type="Proteomes" id="UP000339309">
    <property type="component" value="Unassembled WGS sequence"/>
</dbReference>
<evidence type="ECO:0000313" key="41">
    <source>
        <dbReference type="EMBL" id="HAC0276426.1"/>
    </source>
</evidence>
<evidence type="ECO:0000313" key="80">
    <source>
        <dbReference type="Proteomes" id="UP000566721"/>
    </source>
</evidence>
<dbReference type="EMBL" id="AAAKQF010000006">
    <property type="protein sequence ID" value="EAC9040523.1"/>
    <property type="molecule type" value="Genomic_DNA"/>
</dbReference>
<protein>
    <submittedName>
        <fullName evidence="18">Class B sortase</fullName>
        <ecNumber evidence="18 26">3.4.22.71</ecNumber>
    </submittedName>
    <submittedName>
        <fullName evidence="26">SrtB family sortase</fullName>
    </submittedName>
</protein>
<dbReference type="NCBIfam" id="TIGR03064">
    <property type="entry name" value="sortase_srtB"/>
    <property type="match status" value="1"/>
</dbReference>
<evidence type="ECO:0000313" key="18">
    <source>
        <dbReference type="EMBL" id="EAG2515341.1"/>
    </source>
</evidence>
<evidence type="ECO:0000313" key="72">
    <source>
        <dbReference type="Proteomes" id="UP000522199"/>
    </source>
</evidence>
<evidence type="ECO:0000313" key="81">
    <source>
        <dbReference type="Proteomes" id="UP000840197"/>
    </source>
</evidence>
<evidence type="ECO:0000313" key="65">
    <source>
        <dbReference type="Proteomes" id="UP000460224"/>
    </source>
</evidence>
<dbReference type="EMBL" id="QDAY01000002">
    <property type="protein sequence ID" value="KAA9450524.1"/>
    <property type="molecule type" value="Genomic_DNA"/>
</dbReference>
<evidence type="ECO:0000313" key="50">
    <source>
        <dbReference type="Proteomes" id="UP000339309"/>
    </source>
</evidence>
<dbReference type="EMBL" id="AAAMZD010000004">
    <property type="protein sequence ID" value="EAD3793076.1"/>
    <property type="molecule type" value="Genomic_DNA"/>
</dbReference>
<dbReference type="EMBL" id="AAHZFN010000009">
    <property type="protein sequence ID" value="ECB9473666.1"/>
    <property type="molecule type" value="Genomic_DNA"/>
</dbReference>
<evidence type="ECO:0000313" key="8">
    <source>
        <dbReference type="EMBL" id="EAC7479878.1"/>
    </source>
</evidence>
<evidence type="ECO:0000313" key="52">
    <source>
        <dbReference type="Proteomes" id="UP000345329"/>
    </source>
</evidence>
<evidence type="ECO:0000313" key="31">
    <source>
        <dbReference type="EMBL" id="ECY6544177.1"/>
    </source>
</evidence>
<dbReference type="Proteomes" id="UP000455569">
    <property type="component" value="Unassembled WGS sequence"/>
</dbReference>
<evidence type="ECO:0000256" key="3">
    <source>
        <dbReference type="PIRSR" id="PIRSR030150-2"/>
    </source>
</evidence>
<accession>A0A0B8R276</accession>
<dbReference type="PIRSF" id="PIRSF030150">
    <property type="entry name" value="UCP030150"/>
    <property type="match status" value="1"/>
</dbReference>
<evidence type="ECO:0000313" key="40">
    <source>
        <dbReference type="EMBL" id="HAC0013629.1"/>
    </source>
</evidence>
<dbReference type="Proteomes" id="UP000331186">
    <property type="component" value="Unassembled WGS sequence"/>
</dbReference>
<dbReference type="Proteomes" id="UP000337746">
    <property type="component" value="Unassembled WGS sequence"/>
</dbReference>
<dbReference type="Proteomes" id="UP000840039">
    <property type="component" value="Unassembled WGS sequence"/>
</dbReference>
<dbReference type="EMBL" id="DAAIJL010000015">
    <property type="protein sequence ID" value="HAB8558303.1"/>
    <property type="molecule type" value="Genomic_DNA"/>
</dbReference>
<dbReference type="Proteomes" id="UP000350032">
    <property type="component" value="Unassembled WGS sequence"/>
</dbReference>
<dbReference type="Proteomes" id="UP000354255">
    <property type="component" value="Unassembled WGS sequence"/>
</dbReference>
<dbReference type="InterPro" id="IPR015986">
    <property type="entry name" value="SrtB_Firmicute"/>
</dbReference>
<dbReference type="Proteomes" id="UP000481141">
    <property type="component" value="Unassembled WGS sequence"/>
</dbReference>
<evidence type="ECO:0000313" key="59">
    <source>
        <dbReference type="Proteomes" id="UP000389283"/>
    </source>
</evidence>
<evidence type="ECO:0000313" key="69">
    <source>
        <dbReference type="Proteomes" id="UP000478704"/>
    </source>
</evidence>
<evidence type="ECO:0000313" key="33">
    <source>
        <dbReference type="EMBL" id="EDN7715444.1"/>
    </source>
</evidence>
<reference evidence="45 46" key="2">
    <citation type="journal article" date="2018" name="BMC Genomics">
        <title>Genes significantly associated with lineage II food isolates of Listeria monocytogenes.</title>
        <authorList>
            <person name="Pirone-Davies C."/>
            <person name="Chen Y."/>
            <person name="Pightling A."/>
            <person name="Ryan G."/>
            <person name="Wang Y."/>
            <person name="Yao K."/>
            <person name="Hoffmann M."/>
            <person name="Allard M.W."/>
        </authorList>
    </citation>
    <scope>NUCLEOTIDE SEQUENCE [LARGE SCALE GENOMIC DNA]</scope>
    <source>
        <strain evidence="45 46">PNUSAL000550</strain>
    </source>
</reference>
<evidence type="ECO:0000313" key="54">
    <source>
        <dbReference type="Proteomes" id="UP000354255"/>
    </source>
</evidence>
<dbReference type="Proteomes" id="UP000842809">
    <property type="component" value="Unassembled WGS sequence"/>
</dbReference>
<evidence type="ECO:0000313" key="7">
    <source>
        <dbReference type="EMBL" id="EAC6548880.1"/>
    </source>
</evidence>
<evidence type="ECO:0000313" key="21">
    <source>
        <dbReference type="EMBL" id="EAG4461896.1"/>
    </source>
</evidence>
<dbReference type="EMBL" id="AAANYN010000016">
    <property type="protein sequence ID" value="EAD5774820.1"/>
    <property type="molecule type" value="Genomic_DNA"/>
</dbReference>
<dbReference type="Proteomes" id="UP000841146">
    <property type="component" value="Unassembled WGS sequence"/>
</dbReference>
<evidence type="ECO:0000313" key="45">
    <source>
        <dbReference type="EMBL" id="RKA07628.1"/>
    </source>
</evidence>
<evidence type="ECO:0000313" key="47">
    <source>
        <dbReference type="Proteomes" id="UP000331186"/>
    </source>
</evidence>
<evidence type="ECO:0000313" key="58">
    <source>
        <dbReference type="Proteomes" id="UP000376505"/>
    </source>
</evidence>
<evidence type="ECO:0000313" key="37">
    <source>
        <dbReference type="EMBL" id="HAA8051948.1"/>
    </source>
</evidence>
<evidence type="ECO:0000313" key="22">
    <source>
        <dbReference type="EMBL" id="EAG6169636.1"/>
    </source>
</evidence>
<dbReference type="SUPFAM" id="SSF63817">
    <property type="entry name" value="Sortase"/>
    <property type="match status" value="1"/>
</dbReference>
<dbReference type="AlphaFoldDB" id="A0A0B8R276"/>
<dbReference type="RefSeq" id="WP_003724599.1">
    <property type="nucleotide sequence ID" value="NC_021824.1"/>
</dbReference>
<dbReference type="EMBL" id="MJTJ01000015">
    <property type="protein sequence ID" value="OET50061.1"/>
    <property type="molecule type" value="Genomic_DNA"/>
</dbReference>
<organism evidence="18 73">
    <name type="scientific">Listeria monocytogenes</name>
    <dbReference type="NCBI Taxonomy" id="1639"/>
    <lineage>
        <taxon>Bacteria</taxon>
        <taxon>Bacillati</taxon>
        <taxon>Bacillota</taxon>
        <taxon>Bacilli</taxon>
        <taxon>Bacillales</taxon>
        <taxon>Listeriaceae</taxon>
        <taxon>Listeria</taxon>
    </lineage>
</organism>
<evidence type="ECO:0000313" key="56">
    <source>
        <dbReference type="Proteomes" id="UP000365297"/>
    </source>
</evidence>
<dbReference type="Proteomes" id="UP000423131">
    <property type="component" value="Unassembled WGS sequence"/>
</dbReference>
<feature type="active site" description="Proton donor/acceptor" evidence="4">
    <location>
        <position position="133"/>
    </location>
</feature>
<evidence type="ECO:0000313" key="15">
    <source>
        <dbReference type="EMBL" id="EAG1894644.1"/>
    </source>
</evidence>
<evidence type="ECO:0000313" key="39">
    <source>
        <dbReference type="EMBL" id="HAB8558303.1"/>
    </source>
</evidence>
<evidence type="ECO:0000313" key="76">
    <source>
        <dbReference type="Proteomes" id="UP000540117"/>
    </source>
</evidence>
<evidence type="ECO:0000313" key="36">
    <source>
        <dbReference type="EMBL" id="EDP8514887.1"/>
    </source>
</evidence>
<dbReference type="EMBL" id="AAALRN010000004">
    <property type="protein sequence ID" value="EAD1185378.1"/>
    <property type="molecule type" value="Genomic_DNA"/>
</dbReference>
<dbReference type="Proteomes" id="UP000403352">
    <property type="component" value="Unassembled WGS sequence"/>
</dbReference>
<dbReference type="Proteomes" id="UP000478682">
    <property type="component" value="Unassembled WGS sequence"/>
</dbReference>
<evidence type="ECO:0000313" key="6">
    <source>
        <dbReference type="EMBL" id="EAC5551646.1"/>
    </source>
</evidence>
<dbReference type="EMBL" id="AABDGJ010000008">
    <property type="protein sequence ID" value="EAG6991198.1"/>
    <property type="molecule type" value="Genomic_DNA"/>
</dbReference>
<proteinExistence type="predicted"/>
<dbReference type="Proteomes" id="UP000566721">
    <property type="component" value="Unassembled WGS sequence"/>
</dbReference>